<keyword evidence="6 12" id="KW-0285">Flavoprotein</keyword>
<feature type="domain" description="Acyl-CoA oxidase C-alpha1" evidence="16">
    <location>
        <begin position="303"/>
        <end position="454"/>
    </location>
</feature>
<proteinExistence type="inferred from homology"/>
<comment type="caution">
    <text evidence="17">The sequence shown here is derived from an EMBL/GenBank/DDBJ whole genome shotgun (WGS) entry which is preliminary data.</text>
</comment>
<evidence type="ECO:0000256" key="10">
    <source>
        <dbReference type="ARBA" id="ARBA00023098"/>
    </source>
</evidence>
<evidence type="ECO:0000256" key="9">
    <source>
        <dbReference type="ARBA" id="ARBA00023002"/>
    </source>
</evidence>
<dbReference type="GO" id="GO:0005504">
    <property type="term" value="F:fatty acid binding"/>
    <property type="evidence" value="ECO:0007669"/>
    <property type="project" value="TreeGrafter"/>
</dbReference>
<feature type="domain" description="Acyl-coenzyme A oxidase N-terminal" evidence="15">
    <location>
        <begin position="38"/>
        <end position="143"/>
    </location>
</feature>
<gene>
    <name evidence="17" type="ORF">Rhopal_006738-T1</name>
</gene>
<evidence type="ECO:0000259" key="15">
    <source>
        <dbReference type="Pfam" id="PF14749"/>
    </source>
</evidence>
<evidence type="ECO:0000313" key="18">
    <source>
        <dbReference type="Proteomes" id="UP001342314"/>
    </source>
</evidence>
<evidence type="ECO:0000256" key="3">
    <source>
        <dbReference type="ARBA" id="ARBA00004275"/>
    </source>
</evidence>
<dbReference type="GO" id="GO:0005777">
    <property type="term" value="C:peroxisome"/>
    <property type="evidence" value="ECO:0007669"/>
    <property type="project" value="UniProtKB-SubCell"/>
</dbReference>
<comment type="cofactor">
    <cofactor evidence="2">
        <name>FAD</name>
        <dbReference type="ChEBI" id="CHEBI:57692"/>
    </cofactor>
</comment>
<feature type="domain" description="Acyl-CoA oxidase C-terminal" evidence="14">
    <location>
        <begin position="504"/>
        <end position="666"/>
    </location>
</feature>
<evidence type="ECO:0000259" key="16">
    <source>
        <dbReference type="Pfam" id="PF22924"/>
    </source>
</evidence>
<comment type="pathway">
    <text evidence="4">Lipid metabolism; peroxisomal fatty acid beta-oxidation.</text>
</comment>
<dbReference type="EMBL" id="BQKY01000014">
    <property type="protein sequence ID" value="GJN93681.1"/>
    <property type="molecule type" value="Genomic_DNA"/>
</dbReference>
<dbReference type="Proteomes" id="UP001342314">
    <property type="component" value="Unassembled WGS sequence"/>
</dbReference>
<evidence type="ECO:0000256" key="12">
    <source>
        <dbReference type="PIRNR" id="PIRNR000168"/>
    </source>
</evidence>
<evidence type="ECO:0000256" key="1">
    <source>
        <dbReference type="ARBA" id="ARBA00001201"/>
    </source>
</evidence>
<dbReference type="InterPro" id="IPR055060">
    <property type="entry name" value="ACOX_C_alpha1"/>
</dbReference>
<dbReference type="InterPro" id="IPR046373">
    <property type="entry name" value="Acyl-CoA_Oxase/DH_mid-dom_sf"/>
</dbReference>
<evidence type="ECO:0000256" key="4">
    <source>
        <dbReference type="ARBA" id="ARBA00004846"/>
    </source>
</evidence>
<dbReference type="GO" id="GO:0033540">
    <property type="term" value="P:fatty acid beta-oxidation using acyl-CoA oxidase"/>
    <property type="evidence" value="ECO:0007669"/>
    <property type="project" value="TreeGrafter"/>
</dbReference>
<feature type="binding site" evidence="13">
    <location>
        <position position="149"/>
    </location>
    <ligand>
        <name>FAD</name>
        <dbReference type="ChEBI" id="CHEBI:57692"/>
    </ligand>
</feature>
<keyword evidence="10" id="KW-0443">Lipid metabolism</keyword>
<organism evidence="17 18">
    <name type="scientific">Rhodotorula paludigena</name>
    <dbReference type="NCBI Taxonomy" id="86838"/>
    <lineage>
        <taxon>Eukaryota</taxon>
        <taxon>Fungi</taxon>
        <taxon>Dikarya</taxon>
        <taxon>Basidiomycota</taxon>
        <taxon>Pucciniomycotina</taxon>
        <taxon>Microbotryomycetes</taxon>
        <taxon>Sporidiobolales</taxon>
        <taxon>Sporidiobolaceae</taxon>
        <taxon>Rhodotorula</taxon>
    </lineage>
</organism>
<dbReference type="Pfam" id="PF01756">
    <property type="entry name" value="ACOX"/>
    <property type="match status" value="1"/>
</dbReference>
<evidence type="ECO:0000313" key="17">
    <source>
        <dbReference type="EMBL" id="GJN93681.1"/>
    </source>
</evidence>
<feature type="binding site" evidence="13">
    <location>
        <position position="188"/>
    </location>
    <ligand>
        <name>FAD</name>
        <dbReference type="ChEBI" id="CHEBI:57692"/>
    </ligand>
</feature>
<evidence type="ECO:0000256" key="5">
    <source>
        <dbReference type="ARBA" id="ARBA00006288"/>
    </source>
</evidence>
<dbReference type="PANTHER" id="PTHR10909">
    <property type="entry name" value="ELECTRON TRANSPORT OXIDOREDUCTASE"/>
    <property type="match status" value="1"/>
</dbReference>
<dbReference type="FunFam" id="1.20.140.10:FF:000015">
    <property type="entry name" value="Acyl-coenzyme A oxidase"/>
    <property type="match status" value="1"/>
</dbReference>
<dbReference type="GO" id="GO:0055088">
    <property type="term" value="P:lipid homeostasis"/>
    <property type="evidence" value="ECO:0007669"/>
    <property type="project" value="TreeGrafter"/>
</dbReference>
<evidence type="ECO:0000256" key="13">
    <source>
        <dbReference type="PIRSR" id="PIRSR000168-2"/>
    </source>
</evidence>
<dbReference type="InterPro" id="IPR037069">
    <property type="entry name" value="AcylCoA_DH/ox_N_sf"/>
</dbReference>
<keyword evidence="9" id="KW-0560">Oxidoreductase</keyword>
<dbReference type="Gene3D" id="1.10.540.10">
    <property type="entry name" value="Acyl-CoA dehydrogenase/oxidase, N-terminal domain"/>
    <property type="match status" value="1"/>
</dbReference>
<accession>A0AAV5GMZ1</accession>
<reference evidence="17 18" key="1">
    <citation type="submission" date="2021-12" db="EMBL/GenBank/DDBJ databases">
        <title>High titer production of polyol ester of fatty acids by Rhodotorula paludigena BS15 towards product separation-free biomass refinery.</title>
        <authorList>
            <person name="Mano J."/>
            <person name="Ono H."/>
            <person name="Tanaka T."/>
            <person name="Naito K."/>
            <person name="Sushida H."/>
            <person name="Ike M."/>
            <person name="Tokuyasu K."/>
            <person name="Kitaoka M."/>
        </authorList>
    </citation>
    <scope>NUCLEOTIDE SEQUENCE [LARGE SCALE GENOMIC DNA]</scope>
    <source>
        <strain evidence="17 18">BS15</strain>
    </source>
</reference>
<keyword evidence="18" id="KW-1185">Reference proteome</keyword>
<dbReference type="Pfam" id="PF14749">
    <property type="entry name" value="Acyl-CoA_ox_N"/>
    <property type="match status" value="1"/>
</dbReference>
<dbReference type="AlphaFoldDB" id="A0AAV5GMZ1"/>
<dbReference type="FunFam" id="1.20.140.10:FF:000013">
    <property type="entry name" value="Acyl-coenzyme A oxidase"/>
    <property type="match status" value="1"/>
</dbReference>
<dbReference type="InterPro" id="IPR029320">
    <property type="entry name" value="Acyl-CoA_ox_N"/>
</dbReference>
<name>A0AAV5GMZ1_9BASI</name>
<comment type="subcellular location">
    <subcellularLocation>
        <location evidence="3">Peroxisome</location>
    </subcellularLocation>
</comment>
<dbReference type="SUPFAM" id="SSF56645">
    <property type="entry name" value="Acyl-CoA dehydrogenase NM domain-like"/>
    <property type="match status" value="1"/>
</dbReference>
<evidence type="ECO:0000256" key="2">
    <source>
        <dbReference type="ARBA" id="ARBA00001974"/>
    </source>
</evidence>
<dbReference type="GO" id="GO:0003997">
    <property type="term" value="F:acyl-CoA oxidase activity"/>
    <property type="evidence" value="ECO:0007669"/>
    <property type="project" value="UniProtKB-EC"/>
</dbReference>
<dbReference type="InterPro" id="IPR002655">
    <property type="entry name" value="Acyl-CoA_oxidase_C"/>
</dbReference>
<keyword evidence="11" id="KW-0576">Peroxisome</keyword>
<evidence type="ECO:0000256" key="7">
    <source>
        <dbReference type="ARBA" id="ARBA00022827"/>
    </source>
</evidence>
<dbReference type="GO" id="GO:0071949">
    <property type="term" value="F:FAD binding"/>
    <property type="evidence" value="ECO:0007669"/>
    <property type="project" value="InterPro"/>
</dbReference>
<evidence type="ECO:0000256" key="6">
    <source>
        <dbReference type="ARBA" id="ARBA00022630"/>
    </source>
</evidence>
<keyword evidence="7 12" id="KW-0274">FAD</keyword>
<dbReference type="SUPFAM" id="SSF47203">
    <property type="entry name" value="Acyl-CoA dehydrogenase C-terminal domain-like"/>
    <property type="match status" value="2"/>
</dbReference>
<dbReference type="Gene3D" id="1.20.140.10">
    <property type="entry name" value="Butyryl-CoA Dehydrogenase, subunit A, domain 3"/>
    <property type="match status" value="2"/>
</dbReference>
<evidence type="ECO:0000256" key="8">
    <source>
        <dbReference type="ARBA" id="ARBA00022832"/>
    </source>
</evidence>
<dbReference type="InterPro" id="IPR036250">
    <property type="entry name" value="AcylCo_DH-like_C"/>
</dbReference>
<comment type="catalytic activity">
    <reaction evidence="1">
        <text>a 2,3-saturated acyl-CoA + O2 = a (2E)-enoyl-CoA + H2O2</text>
        <dbReference type="Rhea" id="RHEA:38959"/>
        <dbReference type="ChEBI" id="CHEBI:15379"/>
        <dbReference type="ChEBI" id="CHEBI:16240"/>
        <dbReference type="ChEBI" id="CHEBI:58856"/>
        <dbReference type="ChEBI" id="CHEBI:65111"/>
        <dbReference type="EC" id="1.3.3.6"/>
    </reaction>
</comment>
<dbReference type="PIRSF" id="PIRSF000168">
    <property type="entry name" value="Acyl-CoA_oxidase"/>
    <property type="match status" value="1"/>
</dbReference>
<comment type="similarity">
    <text evidence="5 12">Belongs to the acyl-CoA oxidase family.</text>
</comment>
<protein>
    <recommendedName>
        <fullName evidence="12">Acyl-coenzyme A oxidase</fullName>
    </recommendedName>
</protein>
<dbReference type="Pfam" id="PF22924">
    <property type="entry name" value="ACOX_C_alpha1"/>
    <property type="match status" value="1"/>
</dbReference>
<dbReference type="InterPro" id="IPR009100">
    <property type="entry name" value="AcylCoA_DH/oxidase_NM_dom_sf"/>
</dbReference>
<evidence type="ECO:0000256" key="11">
    <source>
        <dbReference type="ARBA" id="ARBA00023140"/>
    </source>
</evidence>
<dbReference type="PANTHER" id="PTHR10909:SF250">
    <property type="entry name" value="PEROXISOMAL ACYL-COENZYME A OXIDASE 1"/>
    <property type="match status" value="1"/>
</dbReference>
<keyword evidence="8" id="KW-0276">Fatty acid metabolism</keyword>
<dbReference type="InterPro" id="IPR012258">
    <property type="entry name" value="Acyl-CoA_oxidase"/>
</dbReference>
<sequence length="691" mass="77649">MSSFSGFPVEIPEHLSKPVGTSGTRLLEIERSKASFSPDDLRSYLYGRDHLDRLKRVLPIVENDPAFDKSQIHYMSREEKYVHGLKKDKRLVQLTREHGWSQEDVKVAEELIDNSMFLKTLRAQTTDEQKELFTKPAENFDIIGCYSQTELGHGSNVQGLETTATYQPESKTFLIQSPGLSSMKWWSGGLGRTADHSIIMAQLYTPLVVDFFLCISQDGKDGKLVKRGPFPFIVPIRDRKTRELLPGRIIMDIGPKAGYPMTDNGAALFDKVEIPHVNFLAKFAQVDPDTGKFTRPQHDKLSYGTMTFIRANIVYGARMILVRSATVAIRYCAVRRQFADRDAPQTDDGRQPSESQVLNYSLVQARIFPPLVQAFALHYTGKAMMDAYEASQSALEEGDFSLLADVHASSSGLKSLSTIMASNAIEECRRACGGHGYSLSSGLASLYADYLPQVGRYLFKTFRTLLQDRNAPVAKENLTARYILKYLENPQATAAVKYAGDLGNPQFYIDAFGHRAAYLAATALRKRDVEKRTWNALLIDIFRCSTAHSQYYLVYYFAQAIMHDEALKSQPALHRVMSTCFELFACYTMEAEASEFLSSGYLSPKQHELLRNRVHELLAELRPQAVPLVDAWGCPDYLLNSALGRSDGDVYPALVRFGQGEPLNRKRFNVAIDDAESYAGDERGTRAWSKL</sequence>
<dbReference type="Gene3D" id="2.40.110.10">
    <property type="entry name" value="Butyryl-CoA Dehydrogenase, subunit A, domain 2"/>
    <property type="match status" value="1"/>
</dbReference>
<evidence type="ECO:0000259" key="14">
    <source>
        <dbReference type="Pfam" id="PF01756"/>
    </source>
</evidence>